<dbReference type="GO" id="GO:0006508">
    <property type="term" value="P:proteolysis"/>
    <property type="evidence" value="ECO:0007669"/>
    <property type="project" value="UniProtKB-KW"/>
</dbReference>
<keyword evidence="3" id="KW-1185">Reference proteome</keyword>
<evidence type="ECO:0000313" key="2">
    <source>
        <dbReference type="EMBL" id="PWA75329.1"/>
    </source>
</evidence>
<dbReference type="Proteomes" id="UP000245207">
    <property type="component" value="Unassembled WGS sequence"/>
</dbReference>
<protein>
    <submittedName>
        <fullName evidence="2">Ulp1 protease family, C-terminal catalytic domain-containing protein</fullName>
    </submittedName>
</protein>
<dbReference type="AlphaFoldDB" id="A0A2U1NP90"/>
<comment type="caution">
    <text evidence="2">The sequence shown here is derived from an EMBL/GenBank/DDBJ whole genome shotgun (WGS) entry which is preliminary data.</text>
</comment>
<feature type="region of interest" description="Disordered" evidence="1">
    <location>
        <begin position="86"/>
        <end position="136"/>
    </location>
</feature>
<accession>A0A2U1NP90</accession>
<dbReference type="GO" id="GO:0008233">
    <property type="term" value="F:peptidase activity"/>
    <property type="evidence" value="ECO:0007669"/>
    <property type="project" value="UniProtKB-KW"/>
</dbReference>
<dbReference type="OrthoDB" id="10549914at2759"/>
<dbReference type="EMBL" id="PKPP01002427">
    <property type="protein sequence ID" value="PWA75329.1"/>
    <property type="molecule type" value="Genomic_DNA"/>
</dbReference>
<proteinExistence type="predicted"/>
<keyword evidence="2" id="KW-0645">Protease</keyword>
<reference evidence="2 3" key="1">
    <citation type="journal article" date="2018" name="Mol. Plant">
        <title>The genome of Artemisia annua provides insight into the evolution of Asteraceae family and artemisinin biosynthesis.</title>
        <authorList>
            <person name="Shen Q."/>
            <person name="Zhang L."/>
            <person name="Liao Z."/>
            <person name="Wang S."/>
            <person name="Yan T."/>
            <person name="Shi P."/>
            <person name="Liu M."/>
            <person name="Fu X."/>
            <person name="Pan Q."/>
            <person name="Wang Y."/>
            <person name="Lv Z."/>
            <person name="Lu X."/>
            <person name="Zhang F."/>
            <person name="Jiang W."/>
            <person name="Ma Y."/>
            <person name="Chen M."/>
            <person name="Hao X."/>
            <person name="Li L."/>
            <person name="Tang Y."/>
            <person name="Lv G."/>
            <person name="Zhou Y."/>
            <person name="Sun X."/>
            <person name="Brodelius P.E."/>
            <person name="Rose J.K.C."/>
            <person name="Tang K."/>
        </authorList>
    </citation>
    <scope>NUCLEOTIDE SEQUENCE [LARGE SCALE GENOMIC DNA]</scope>
    <source>
        <strain evidence="3">cv. Huhao1</strain>
        <tissue evidence="2">Leaf</tissue>
    </source>
</reference>
<gene>
    <name evidence="2" type="ORF">CTI12_AA242090</name>
</gene>
<organism evidence="2 3">
    <name type="scientific">Artemisia annua</name>
    <name type="common">Sweet wormwood</name>
    <dbReference type="NCBI Taxonomy" id="35608"/>
    <lineage>
        <taxon>Eukaryota</taxon>
        <taxon>Viridiplantae</taxon>
        <taxon>Streptophyta</taxon>
        <taxon>Embryophyta</taxon>
        <taxon>Tracheophyta</taxon>
        <taxon>Spermatophyta</taxon>
        <taxon>Magnoliopsida</taxon>
        <taxon>eudicotyledons</taxon>
        <taxon>Gunneridae</taxon>
        <taxon>Pentapetalae</taxon>
        <taxon>asterids</taxon>
        <taxon>campanulids</taxon>
        <taxon>Asterales</taxon>
        <taxon>Asteraceae</taxon>
        <taxon>Asteroideae</taxon>
        <taxon>Anthemideae</taxon>
        <taxon>Artemisiinae</taxon>
        <taxon>Artemisia</taxon>
    </lineage>
</organism>
<feature type="compositionally biased region" description="Polar residues" evidence="1">
    <location>
        <begin position="101"/>
        <end position="116"/>
    </location>
</feature>
<sequence>MGFFDVRADLQALTVTASNVHAEGEWLLGNLGLKPNFGKHLEKLRDGGEKLKVSLRKYEDELERRNKIKPAVLPVNVPVSAPAEPKSLLLSSPAPPPEPQQFPNTHSVDSVQQMISNGDKKDGASNISSPDRGLAVNKPLSLSESQHGVATNVPTADANRHDSWTDEMIQNILDEVVTVATESRERDPSVSGNDDRPPVTFLKGGGRVFVQQNPEQDIELKMDSEIKETIARVKRNMGAFGHKLHDKGEKIKESIRRYEHELQRRNKDMFLSR</sequence>
<evidence type="ECO:0000256" key="1">
    <source>
        <dbReference type="SAM" id="MobiDB-lite"/>
    </source>
</evidence>
<keyword evidence="2" id="KW-0378">Hydrolase</keyword>
<evidence type="ECO:0000313" key="3">
    <source>
        <dbReference type="Proteomes" id="UP000245207"/>
    </source>
</evidence>
<name>A0A2U1NP90_ARTAN</name>